<dbReference type="HOGENOM" id="CLU_2606468_0_0_1"/>
<protein>
    <submittedName>
        <fullName evidence="2">Predicted protein</fullName>
    </submittedName>
</protein>
<evidence type="ECO:0000313" key="3">
    <source>
        <dbReference type="Proteomes" id="UP000002668"/>
    </source>
</evidence>
<organism evidence="3">
    <name type="scientific">Leptosphaeria maculans (strain JN3 / isolate v23.1.3 / race Av1-4-5-6-7-8)</name>
    <name type="common">Blackleg fungus</name>
    <name type="synonym">Phoma lingam</name>
    <dbReference type="NCBI Taxonomy" id="985895"/>
    <lineage>
        <taxon>Eukaryota</taxon>
        <taxon>Fungi</taxon>
        <taxon>Dikarya</taxon>
        <taxon>Ascomycota</taxon>
        <taxon>Pezizomycotina</taxon>
        <taxon>Dothideomycetes</taxon>
        <taxon>Pleosporomycetidae</taxon>
        <taxon>Pleosporales</taxon>
        <taxon>Pleosporineae</taxon>
        <taxon>Leptosphaeriaceae</taxon>
        <taxon>Plenodomus</taxon>
        <taxon>Plenodomus lingam/Leptosphaeria maculans species complex</taxon>
    </lineage>
</organism>
<keyword evidence="3" id="KW-1185">Reference proteome</keyword>
<gene>
    <name evidence="2" type="ORF">LEMA_uP106970.1</name>
</gene>
<sequence length="79" mass="8289">MRLPSRLEPTSCHSRSFVESEAPQKKEEGLSSPSAPPVTFHSCSLTSQLVPTGIPANQDREKEEGGGAGTSPALGPLMV</sequence>
<evidence type="ECO:0000313" key="2">
    <source>
        <dbReference type="EMBL" id="CBX96432.1"/>
    </source>
</evidence>
<name>E4ZYZ7_LEPMJ</name>
<dbReference type="EMBL" id="FP929129">
    <property type="protein sequence ID" value="CBX96432.1"/>
    <property type="molecule type" value="Genomic_DNA"/>
</dbReference>
<evidence type="ECO:0000256" key="1">
    <source>
        <dbReference type="SAM" id="MobiDB-lite"/>
    </source>
</evidence>
<dbReference type="VEuPathDB" id="FungiDB:LEMA_uP106970.1"/>
<dbReference type="Proteomes" id="UP000002668">
    <property type="component" value="Genome"/>
</dbReference>
<dbReference type="AlphaFoldDB" id="E4ZYZ7"/>
<accession>E4ZYZ7</accession>
<feature type="region of interest" description="Disordered" evidence="1">
    <location>
        <begin position="1"/>
        <end position="79"/>
    </location>
</feature>
<reference evidence="3" key="1">
    <citation type="journal article" date="2011" name="Nat. Commun.">
        <title>Effector diversification within compartments of the Leptosphaeria maculans genome affected by Repeat-Induced Point mutations.</title>
        <authorList>
            <person name="Rouxel T."/>
            <person name="Grandaubert J."/>
            <person name="Hane J.K."/>
            <person name="Hoede C."/>
            <person name="van de Wouw A.P."/>
            <person name="Couloux A."/>
            <person name="Dominguez V."/>
            <person name="Anthouard V."/>
            <person name="Bally P."/>
            <person name="Bourras S."/>
            <person name="Cozijnsen A.J."/>
            <person name="Ciuffetti L.M."/>
            <person name="Degrave A."/>
            <person name="Dilmaghani A."/>
            <person name="Duret L."/>
            <person name="Fudal I."/>
            <person name="Goodwin S.B."/>
            <person name="Gout L."/>
            <person name="Glaser N."/>
            <person name="Linglin J."/>
            <person name="Kema G.H.J."/>
            <person name="Lapalu N."/>
            <person name="Lawrence C.B."/>
            <person name="May K."/>
            <person name="Meyer M."/>
            <person name="Ollivier B."/>
            <person name="Poulain J."/>
            <person name="Schoch C.L."/>
            <person name="Simon A."/>
            <person name="Spatafora J.W."/>
            <person name="Stachowiak A."/>
            <person name="Turgeon B.G."/>
            <person name="Tyler B.M."/>
            <person name="Vincent D."/>
            <person name="Weissenbach J."/>
            <person name="Amselem J."/>
            <person name="Quesneville H."/>
            <person name="Oliver R.P."/>
            <person name="Wincker P."/>
            <person name="Balesdent M.-H."/>
            <person name="Howlett B.J."/>
        </authorList>
    </citation>
    <scope>NUCLEOTIDE SEQUENCE [LARGE SCALE GENOMIC DNA]</scope>
    <source>
        <strain evidence="3">JN3 / isolate v23.1.3 / race Av1-4-5-6-7-8</strain>
    </source>
</reference>
<proteinExistence type="predicted"/>
<dbReference type="InParanoid" id="E4ZYZ7"/>
<feature type="compositionally biased region" description="Polar residues" evidence="1">
    <location>
        <begin position="41"/>
        <end position="50"/>
    </location>
</feature>
<feature type="compositionally biased region" description="Basic and acidic residues" evidence="1">
    <location>
        <begin position="16"/>
        <end position="29"/>
    </location>
</feature>